<keyword evidence="6" id="KW-0723">Serine/threonine-protein kinase</keyword>
<keyword evidence="8" id="KW-0433">Leucine-rich repeat</keyword>
<dbReference type="FunFam" id="1.10.510.10:FF:000192">
    <property type="entry name" value="LRR receptor-like serine/threonine-protein kinase RPK2"/>
    <property type="match status" value="1"/>
</dbReference>
<dbReference type="Pfam" id="PF00069">
    <property type="entry name" value="Pkinase"/>
    <property type="match status" value="1"/>
</dbReference>
<keyword evidence="9" id="KW-0808">Transferase</keyword>
<dbReference type="GO" id="GO:0006952">
    <property type="term" value="P:defense response"/>
    <property type="evidence" value="ECO:0007669"/>
    <property type="project" value="UniProtKB-ARBA"/>
</dbReference>
<gene>
    <name evidence="26" type="primary">LOC107813786</name>
</gene>
<evidence type="ECO:0000256" key="6">
    <source>
        <dbReference type="ARBA" id="ARBA00022527"/>
    </source>
</evidence>
<dbReference type="SUPFAM" id="SSF52047">
    <property type="entry name" value="RNI-like"/>
    <property type="match status" value="1"/>
</dbReference>
<dbReference type="InterPro" id="IPR001611">
    <property type="entry name" value="Leu-rich_rpt"/>
</dbReference>
<dbReference type="GO" id="GO:0005524">
    <property type="term" value="F:ATP binding"/>
    <property type="evidence" value="ECO:0007669"/>
    <property type="project" value="UniProtKB-UniRule"/>
</dbReference>
<feature type="domain" description="Protein kinase" evidence="24">
    <location>
        <begin position="854"/>
        <end position="1131"/>
    </location>
</feature>
<dbReference type="SMART" id="SM00220">
    <property type="entry name" value="S_TKc"/>
    <property type="match status" value="1"/>
</dbReference>
<evidence type="ECO:0000256" key="4">
    <source>
        <dbReference type="ARBA" id="ARBA00022473"/>
    </source>
</evidence>
<dbReference type="EC" id="2.7.11.1" evidence="3"/>
<dbReference type="OMA" id="KLIWAPN"/>
<evidence type="ECO:0000256" key="22">
    <source>
        <dbReference type="PROSITE-ProRule" id="PRU10141"/>
    </source>
</evidence>
<keyword evidence="16" id="KW-1133">Transmembrane helix</keyword>
<keyword evidence="13 22" id="KW-0547">Nucleotide-binding</keyword>
<dbReference type="OrthoDB" id="1896041at2759"/>
<dbReference type="PaxDb" id="4097-A0A1S4C0H4"/>
<dbReference type="InterPro" id="IPR011009">
    <property type="entry name" value="Kinase-like_dom_sf"/>
</dbReference>
<proteinExistence type="inferred from homology"/>
<keyword evidence="5" id="KW-1003">Cell membrane</keyword>
<dbReference type="GO" id="GO:0009414">
    <property type="term" value="P:response to water deprivation"/>
    <property type="evidence" value="ECO:0007669"/>
    <property type="project" value="UniProtKB-ARBA"/>
</dbReference>
<keyword evidence="17" id="KW-0472">Membrane</keyword>
<dbReference type="PROSITE" id="PS00108">
    <property type="entry name" value="PROTEIN_KINASE_ST"/>
    <property type="match status" value="1"/>
</dbReference>
<dbReference type="InterPro" id="IPR017441">
    <property type="entry name" value="Protein_kinase_ATP_BS"/>
</dbReference>
<keyword evidence="18" id="KW-0675">Receptor</keyword>
<dbReference type="SMR" id="A0A1S4C0H4"/>
<evidence type="ECO:0000256" key="13">
    <source>
        <dbReference type="ARBA" id="ARBA00022741"/>
    </source>
</evidence>
<evidence type="ECO:0000256" key="5">
    <source>
        <dbReference type="ARBA" id="ARBA00022475"/>
    </source>
</evidence>
<dbReference type="AlphaFoldDB" id="A0A1S4C0H4"/>
<dbReference type="FunFam" id="3.80.10.10:FF:000383">
    <property type="entry name" value="Leucine-rich repeat receptor protein kinase EMS1"/>
    <property type="match status" value="1"/>
</dbReference>
<dbReference type="PROSITE" id="PS51257">
    <property type="entry name" value="PROKAR_LIPOPROTEIN"/>
    <property type="match status" value="1"/>
</dbReference>
<comment type="catalytic activity">
    <reaction evidence="20">
        <text>L-threonyl-[protein] + ATP = O-phospho-L-threonyl-[protein] + ADP + H(+)</text>
        <dbReference type="Rhea" id="RHEA:46608"/>
        <dbReference type="Rhea" id="RHEA-COMP:11060"/>
        <dbReference type="Rhea" id="RHEA-COMP:11605"/>
        <dbReference type="ChEBI" id="CHEBI:15378"/>
        <dbReference type="ChEBI" id="CHEBI:30013"/>
        <dbReference type="ChEBI" id="CHEBI:30616"/>
        <dbReference type="ChEBI" id="CHEBI:61977"/>
        <dbReference type="ChEBI" id="CHEBI:456216"/>
        <dbReference type="EC" id="2.7.11.1"/>
    </reaction>
</comment>
<keyword evidence="10" id="KW-0812">Transmembrane</keyword>
<dbReference type="PANTHER" id="PTHR48056:SF63">
    <property type="entry name" value="PROTEIN KINASE DOMAIN-CONTAINING PROTEIN"/>
    <property type="match status" value="1"/>
</dbReference>
<dbReference type="Pfam" id="PF13855">
    <property type="entry name" value="LRR_8"/>
    <property type="match status" value="2"/>
</dbReference>
<evidence type="ECO:0000313" key="25">
    <source>
        <dbReference type="Proteomes" id="UP000790787"/>
    </source>
</evidence>
<comment type="catalytic activity">
    <reaction evidence="21">
        <text>L-seryl-[protein] + ATP = O-phospho-L-seryl-[protein] + ADP + H(+)</text>
        <dbReference type="Rhea" id="RHEA:17989"/>
        <dbReference type="Rhea" id="RHEA-COMP:9863"/>
        <dbReference type="Rhea" id="RHEA-COMP:11604"/>
        <dbReference type="ChEBI" id="CHEBI:15378"/>
        <dbReference type="ChEBI" id="CHEBI:29999"/>
        <dbReference type="ChEBI" id="CHEBI:30616"/>
        <dbReference type="ChEBI" id="CHEBI:83421"/>
        <dbReference type="ChEBI" id="CHEBI:456216"/>
        <dbReference type="EC" id="2.7.11.1"/>
    </reaction>
</comment>
<dbReference type="InterPro" id="IPR013210">
    <property type="entry name" value="LRR_N_plant-typ"/>
</dbReference>
<evidence type="ECO:0000259" key="24">
    <source>
        <dbReference type="PROSITE" id="PS50011"/>
    </source>
</evidence>
<keyword evidence="25" id="KW-1185">Reference proteome</keyword>
<dbReference type="GO" id="GO:0009945">
    <property type="term" value="P:radial axis specification"/>
    <property type="evidence" value="ECO:0007669"/>
    <property type="project" value="UniProtKB-ARBA"/>
</dbReference>
<dbReference type="InterPro" id="IPR050647">
    <property type="entry name" value="Plant_LRR-RLKs"/>
</dbReference>
<dbReference type="GO" id="GO:0009409">
    <property type="term" value="P:response to cold"/>
    <property type="evidence" value="ECO:0007669"/>
    <property type="project" value="UniProtKB-ARBA"/>
</dbReference>
<organism evidence="25 26">
    <name type="scientific">Nicotiana tabacum</name>
    <name type="common">Common tobacco</name>
    <dbReference type="NCBI Taxonomy" id="4097"/>
    <lineage>
        <taxon>Eukaryota</taxon>
        <taxon>Viridiplantae</taxon>
        <taxon>Streptophyta</taxon>
        <taxon>Embryophyta</taxon>
        <taxon>Tracheophyta</taxon>
        <taxon>Spermatophyta</taxon>
        <taxon>Magnoliopsida</taxon>
        <taxon>eudicotyledons</taxon>
        <taxon>Gunneridae</taxon>
        <taxon>Pentapetalae</taxon>
        <taxon>asterids</taxon>
        <taxon>lamiids</taxon>
        <taxon>Solanales</taxon>
        <taxon>Solanaceae</taxon>
        <taxon>Nicotianoideae</taxon>
        <taxon>Nicotianeae</taxon>
        <taxon>Nicotiana</taxon>
    </lineage>
</organism>
<dbReference type="GeneID" id="107813786"/>
<dbReference type="PROSITE" id="PS00107">
    <property type="entry name" value="PROTEIN_KINASE_ATP"/>
    <property type="match status" value="1"/>
</dbReference>
<feature type="binding site" evidence="22">
    <location>
        <position position="882"/>
    </location>
    <ligand>
        <name>ATP</name>
        <dbReference type="ChEBI" id="CHEBI:30616"/>
    </ligand>
</feature>
<dbReference type="Pfam" id="PF08263">
    <property type="entry name" value="LRRNT_2"/>
    <property type="match status" value="1"/>
</dbReference>
<evidence type="ECO:0000256" key="11">
    <source>
        <dbReference type="ARBA" id="ARBA00022729"/>
    </source>
</evidence>
<dbReference type="FunFam" id="3.30.200.20:FF:000260">
    <property type="entry name" value="LRR receptor-like serine/threonine-protein kinase RPK2"/>
    <property type="match status" value="1"/>
</dbReference>
<dbReference type="SMART" id="SM00369">
    <property type="entry name" value="LRR_TYP"/>
    <property type="match status" value="7"/>
</dbReference>
<reference evidence="26" key="2">
    <citation type="submission" date="2025-08" db="UniProtKB">
        <authorList>
            <consortium name="RefSeq"/>
        </authorList>
    </citation>
    <scope>IDENTIFICATION</scope>
    <source>
        <tissue evidence="26">Leaf</tissue>
    </source>
</reference>
<reference evidence="25" key="1">
    <citation type="journal article" date="2014" name="Nat. Commun.">
        <title>The tobacco genome sequence and its comparison with those of tomato and potato.</title>
        <authorList>
            <person name="Sierro N."/>
            <person name="Battey J.N."/>
            <person name="Ouadi S."/>
            <person name="Bakaher N."/>
            <person name="Bovet L."/>
            <person name="Willig A."/>
            <person name="Goepfert S."/>
            <person name="Peitsch M.C."/>
            <person name="Ivanov N.V."/>
        </authorList>
    </citation>
    <scope>NUCLEOTIDE SEQUENCE [LARGE SCALE GENOMIC DNA]</scope>
</reference>
<dbReference type="Gene3D" id="3.30.200.20">
    <property type="entry name" value="Phosphorylase Kinase, domain 1"/>
    <property type="match status" value="1"/>
</dbReference>
<dbReference type="RefSeq" id="XP_016494578.1">
    <property type="nucleotide sequence ID" value="XM_016639092.2"/>
</dbReference>
<dbReference type="InterPro" id="IPR008271">
    <property type="entry name" value="Ser/Thr_kinase_AS"/>
</dbReference>
<dbReference type="PROSITE" id="PS50011">
    <property type="entry name" value="PROTEIN_KINASE_DOM"/>
    <property type="match status" value="1"/>
</dbReference>
<keyword evidence="14" id="KW-0418">Kinase</keyword>
<sequence length="1132" mass="124454">MKSDKMQLGRKKKLGILFSRTMNLFLIMAFVFSCFSFSASEEVVYEKMALLELKKSLGDSSGILSSWKADNSSYCSWYGVSCNSNSRVSELRIRGNNTNAASCTSNPELALHGFGIRRNSCFHMNVKLVGNLSSVIGYLKDLRVLSLPFHDLTGEIPVQIWGLENLEILDVEGNFIQGIFSSYNFAGLSKLRVLNLGFNRIVGEFPPSLAKCRFLSVLNLAGNRINDVIPGFIGGLEKLRVLNLSFNRLIGHVALNMGIKCKNLEHLDLSFNFLQGEIPRVLGKCSHLRTLLLTSNAFSGVIPSELGRLQRLEVLDVSRNSLYGSIPPQLGNCLNLSILVLSNLFNLHRELPFDDALGELNFFEGSIPSEITMLPKLEILWAPGANLGGHFPNDWGNCDSLKMVNLAHNFFMGKISGSFLRCHGLFFLNISSNRLSGYLDEKLPVPCMTLFDISRNLMSGAIPQYNTSVCPRDASSEKKLIQTFNPAFAYLSFLTYKTCSESPLPFPTTGFPVIHNFGGNSFTGGIPLLPMVHEILGKRIDYAFLAGGNKLTGSLNGSLFGNCDGLGGMTVNVSSNEISGQVPAYICSACRSLKFFDASRNNISGSFPKHFGHCKSLIVLDLSWNKLHDQIPADLYDMKNLTLLSLANNQLSGSIPPFFPQMHSLEVLDFSSNSFSGDIPEGLTRLVNLTVLLLNNNTLTGQIPSGLEYLTSLHACNFSFNNLSGVLPSDEVIKPCSFIGNPYLSSKPKLAVFSAPPMGKQPNESQSYAAPPPGPKSKNGKRGLSSIEIAAVVSATVIVSVLAILVTFCMHITKRTASPKVEASESPERSDVTVFNDIGVRLTYDNIVHATRNFSWSNCIGNGGFGSTYKAEVSSGLVVAVKRLLVERCQGVRQFEAEINSLKSISHPNLITLIGYFASEADMFLIYNYIPGGNLEKFIRDRASRVFNFKVLHKIALDISLGIAYLHDQCVPRIVHRDVKPSNILLDSEMNAYLSDFGLSRIMGPETCTTTNVAGTFGYVAPEYALTCRVSDKADVYSYGVVLLELLSDKRALDPSFSVHENGFNIVSWANMLLRDNKIQDIFYTSLWEAGPEDKLVDMLHLALMCTTESLSARPRMRQVVGQLKELAPLVP</sequence>
<dbReference type="Gene3D" id="3.80.10.10">
    <property type="entry name" value="Ribonuclease Inhibitor"/>
    <property type="match status" value="3"/>
</dbReference>
<dbReference type="KEGG" id="nta:107813786"/>
<dbReference type="GO" id="GO:0051707">
    <property type="term" value="P:response to other organism"/>
    <property type="evidence" value="ECO:0007669"/>
    <property type="project" value="UniProtKB-ARBA"/>
</dbReference>
<evidence type="ECO:0000256" key="9">
    <source>
        <dbReference type="ARBA" id="ARBA00022679"/>
    </source>
</evidence>
<dbReference type="InterPro" id="IPR003591">
    <property type="entry name" value="Leu-rich_rpt_typical-subtyp"/>
</dbReference>
<evidence type="ECO:0000256" key="10">
    <source>
        <dbReference type="ARBA" id="ARBA00022692"/>
    </source>
</evidence>
<comment type="subcellular location">
    <subcellularLocation>
        <location evidence="1">Cell membrane</location>
        <topology evidence="1">Single-pass type I membrane protein</topology>
    </subcellularLocation>
</comment>
<evidence type="ECO:0000256" key="19">
    <source>
        <dbReference type="ARBA" id="ARBA00023180"/>
    </source>
</evidence>
<evidence type="ECO:0000256" key="20">
    <source>
        <dbReference type="ARBA" id="ARBA00047899"/>
    </source>
</evidence>
<evidence type="ECO:0000256" key="21">
    <source>
        <dbReference type="ARBA" id="ARBA00048679"/>
    </source>
</evidence>
<evidence type="ECO:0000256" key="3">
    <source>
        <dbReference type="ARBA" id="ARBA00012513"/>
    </source>
</evidence>
<dbReference type="InterPro" id="IPR032675">
    <property type="entry name" value="LRR_dom_sf"/>
</dbReference>
<keyword evidence="12" id="KW-0677">Repeat</keyword>
<evidence type="ECO:0000256" key="16">
    <source>
        <dbReference type="ARBA" id="ARBA00022989"/>
    </source>
</evidence>
<dbReference type="GO" id="GO:0004674">
    <property type="term" value="F:protein serine/threonine kinase activity"/>
    <property type="evidence" value="ECO:0007669"/>
    <property type="project" value="UniProtKB-KW"/>
</dbReference>
<feature type="region of interest" description="Disordered" evidence="23">
    <location>
        <begin position="755"/>
        <end position="781"/>
    </location>
</feature>
<dbReference type="Proteomes" id="UP000790787">
    <property type="component" value="Chromosome 12"/>
</dbReference>
<dbReference type="GO" id="GO:0009942">
    <property type="term" value="P:longitudinal axis specification"/>
    <property type="evidence" value="ECO:0007669"/>
    <property type="project" value="UniProtKB-ARBA"/>
</dbReference>
<evidence type="ECO:0000256" key="23">
    <source>
        <dbReference type="SAM" id="MobiDB-lite"/>
    </source>
</evidence>
<comment type="similarity">
    <text evidence="2">Belongs to the protein kinase superfamily. Ser/Thr protein kinase family.</text>
</comment>
<dbReference type="SUPFAM" id="SSF56112">
    <property type="entry name" value="Protein kinase-like (PK-like)"/>
    <property type="match status" value="1"/>
</dbReference>
<dbReference type="STRING" id="4097.A0A1S4C0H4"/>
<evidence type="ECO:0000256" key="8">
    <source>
        <dbReference type="ARBA" id="ARBA00022614"/>
    </source>
</evidence>
<evidence type="ECO:0000313" key="26">
    <source>
        <dbReference type="RefSeq" id="XP_016494578.1"/>
    </source>
</evidence>
<evidence type="ECO:0000256" key="12">
    <source>
        <dbReference type="ARBA" id="ARBA00022737"/>
    </source>
</evidence>
<dbReference type="SUPFAM" id="SSF52058">
    <property type="entry name" value="L domain-like"/>
    <property type="match status" value="1"/>
</dbReference>
<dbReference type="PANTHER" id="PTHR48056">
    <property type="entry name" value="LRR RECEPTOR-LIKE SERINE/THREONINE-PROTEIN KINASE-RELATED"/>
    <property type="match status" value="1"/>
</dbReference>
<evidence type="ECO:0000256" key="18">
    <source>
        <dbReference type="ARBA" id="ARBA00023170"/>
    </source>
</evidence>
<accession>A0A1S4C0H4</accession>
<protein>
    <recommendedName>
        <fullName evidence="3">non-specific serine/threonine protein kinase</fullName>
        <ecNumber evidence="3">2.7.11.1</ecNumber>
    </recommendedName>
</protein>
<keyword evidence="7" id="KW-0597">Phosphoprotein</keyword>
<evidence type="ECO:0000256" key="2">
    <source>
        <dbReference type="ARBA" id="ARBA00008684"/>
    </source>
</evidence>
<dbReference type="RefSeq" id="XP_016494578.1">
    <property type="nucleotide sequence ID" value="XM_016639092.1"/>
</dbReference>
<keyword evidence="19" id="KW-0325">Glycoprotein</keyword>
<dbReference type="Gene3D" id="1.10.510.10">
    <property type="entry name" value="Transferase(Phosphotransferase) domain 1"/>
    <property type="match status" value="1"/>
</dbReference>
<evidence type="ECO:0000256" key="15">
    <source>
        <dbReference type="ARBA" id="ARBA00022840"/>
    </source>
</evidence>
<evidence type="ECO:0000256" key="14">
    <source>
        <dbReference type="ARBA" id="ARBA00022777"/>
    </source>
</evidence>
<dbReference type="InterPro" id="IPR000719">
    <property type="entry name" value="Prot_kinase_dom"/>
</dbReference>
<keyword evidence="4" id="KW-0217">Developmental protein</keyword>
<dbReference type="FunFam" id="3.80.10.10:FF:000095">
    <property type="entry name" value="LRR receptor-like serine/threonine-protein kinase GSO1"/>
    <property type="match status" value="1"/>
</dbReference>
<name>A0A1S4C0H4_TOBAC</name>
<dbReference type="GO" id="GO:0005886">
    <property type="term" value="C:plasma membrane"/>
    <property type="evidence" value="ECO:0000318"/>
    <property type="project" value="GO_Central"/>
</dbReference>
<dbReference type="GO" id="GO:0048508">
    <property type="term" value="P:embryonic meristem development"/>
    <property type="evidence" value="ECO:0007669"/>
    <property type="project" value="UniProtKB-ARBA"/>
</dbReference>
<dbReference type="Pfam" id="PF00560">
    <property type="entry name" value="LRR_1"/>
    <property type="match status" value="5"/>
</dbReference>
<evidence type="ECO:0000256" key="7">
    <source>
        <dbReference type="ARBA" id="ARBA00022553"/>
    </source>
</evidence>
<keyword evidence="11" id="KW-0732">Signal</keyword>
<evidence type="ECO:0000256" key="1">
    <source>
        <dbReference type="ARBA" id="ARBA00004251"/>
    </source>
</evidence>
<evidence type="ECO:0000256" key="17">
    <source>
        <dbReference type="ARBA" id="ARBA00023136"/>
    </source>
</evidence>
<keyword evidence="15 22" id="KW-0067">ATP-binding</keyword>